<evidence type="ECO:0000256" key="1">
    <source>
        <dbReference type="SAM" id="Phobius"/>
    </source>
</evidence>
<keyword evidence="1" id="KW-0472">Membrane</keyword>
<evidence type="ECO:0000313" key="3">
    <source>
        <dbReference type="Proteomes" id="UP000631114"/>
    </source>
</evidence>
<gene>
    <name evidence="2" type="ORF">IFM89_005445</name>
</gene>
<dbReference type="GO" id="GO:0016705">
    <property type="term" value="F:oxidoreductase activity, acting on paired donors, with incorporation or reduction of molecular oxygen"/>
    <property type="evidence" value="ECO:0007669"/>
    <property type="project" value="InterPro"/>
</dbReference>
<dbReference type="Proteomes" id="UP000631114">
    <property type="component" value="Unassembled WGS sequence"/>
</dbReference>
<reference evidence="2 3" key="1">
    <citation type="submission" date="2020-10" db="EMBL/GenBank/DDBJ databases">
        <title>The Coptis chinensis genome and diversification of protoberbering-type alkaloids.</title>
        <authorList>
            <person name="Wang B."/>
            <person name="Shu S."/>
            <person name="Song C."/>
            <person name="Liu Y."/>
        </authorList>
    </citation>
    <scope>NUCLEOTIDE SEQUENCE [LARGE SCALE GENOMIC DNA]</scope>
    <source>
        <strain evidence="2">HL-2020</strain>
        <tissue evidence="2">Leaf</tissue>
    </source>
</reference>
<keyword evidence="1" id="KW-1133">Transmembrane helix</keyword>
<comment type="caution">
    <text evidence="2">The sequence shown here is derived from an EMBL/GenBank/DDBJ whole genome shotgun (WGS) entry which is preliminary data.</text>
</comment>
<name>A0A835M938_9MAGN</name>
<feature type="transmembrane region" description="Helical" evidence="1">
    <location>
        <begin position="150"/>
        <end position="168"/>
    </location>
</feature>
<dbReference type="GO" id="GO:0004497">
    <property type="term" value="F:monooxygenase activity"/>
    <property type="evidence" value="ECO:0007669"/>
    <property type="project" value="InterPro"/>
</dbReference>
<evidence type="ECO:0008006" key="4">
    <source>
        <dbReference type="Google" id="ProtNLM"/>
    </source>
</evidence>
<keyword evidence="1" id="KW-0812">Transmembrane</keyword>
<dbReference type="SUPFAM" id="SSF48264">
    <property type="entry name" value="Cytochrome P450"/>
    <property type="match status" value="1"/>
</dbReference>
<organism evidence="2 3">
    <name type="scientific">Coptis chinensis</name>
    <dbReference type="NCBI Taxonomy" id="261450"/>
    <lineage>
        <taxon>Eukaryota</taxon>
        <taxon>Viridiplantae</taxon>
        <taxon>Streptophyta</taxon>
        <taxon>Embryophyta</taxon>
        <taxon>Tracheophyta</taxon>
        <taxon>Spermatophyta</taxon>
        <taxon>Magnoliopsida</taxon>
        <taxon>Ranunculales</taxon>
        <taxon>Ranunculaceae</taxon>
        <taxon>Coptidoideae</taxon>
        <taxon>Coptis</taxon>
    </lineage>
</organism>
<evidence type="ECO:0000313" key="2">
    <source>
        <dbReference type="EMBL" id="KAF9623860.1"/>
    </source>
</evidence>
<dbReference type="AlphaFoldDB" id="A0A835M938"/>
<dbReference type="GO" id="GO:0005506">
    <property type="term" value="F:iron ion binding"/>
    <property type="evidence" value="ECO:0007669"/>
    <property type="project" value="InterPro"/>
</dbReference>
<protein>
    <recommendedName>
        <fullName evidence="4">Cytochrome P450</fullName>
    </recommendedName>
</protein>
<proteinExistence type="predicted"/>
<accession>A0A835M938</accession>
<dbReference type="InterPro" id="IPR036396">
    <property type="entry name" value="Cyt_P450_sf"/>
</dbReference>
<dbReference type="PANTHER" id="PTHR47945:SF5">
    <property type="entry name" value="CYTOCHROME P450 84A1-RELATED"/>
    <property type="match status" value="1"/>
</dbReference>
<dbReference type="OrthoDB" id="10582615at2759"/>
<dbReference type="Gene3D" id="1.10.630.10">
    <property type="entry name" value="Cytochrome P450"/>
    <property type="match status" value="1"/>
</dbReference>
<dbReference type="GO" id="GO:0020037">
    <property type="term" value="F:heme binding"/>
    <property type="evidence" value="ECO:0007669"/>
    <property type="project" value="InterPro"/>
</dbReference>
<keyword evidence="3" id="KW-1185">Reference proteome</keyword>
<dbReference type="PANTHER" id="PTHR47945">
    <property type="entry name" value="CYTOCHROME P450 84A1-RELATED"/>
    <property type="match status" value="1"/>
</dbReference>
<sequence>MLLGVFSIGDFFPGLNWVDPRGLNTKLSKVRQSLYRFIDRIIDDHLTKEKKTNEADNTDLVDDLLAFYSEEAKNTKSVNLIRENIKAVIMERAGRNKLRGLHDQFWMLWVMNIQCVAKPCGYRSLLIKPVIPQGYAGLAPRPRRSAWIRCVIYVHCWLMFFIVCWFGVWEGGNQFHKLIIGVQWYGLSASQADDNMFMSFGQI</sequence>
<dbReference type="InterPro" id="IPR053062">
    <property type="entry name" value="CYP450_84A"/>
</dbReference>
<dbReference type="EMBL" id="JADFTS010000001">
    <property type="protein sequence ID" value="KAF9623860.1"/>
    <property type="molecule type" value="Genomic_DNA"/>
</dbReference>